<reference evidence="1 2" key="1">
    <citation type="submission" date="2020-08" db="EMBL/GenBank/DDBJ databases">
        <title>Genomic Encyclopedia of Type Strains, Phase III (KMG-III): the genomes of soil and plant-associated and newly described type strains.</title>
        <authorList>
            <person name="Whitman W."/>
        </authorList>
    </citation>
    <scope>NUCLEOTIDE SEQUENCE [LARGE SCALE GENOMIC DNA]</scope>
    <source>
        <strain evidence="1 2">CECT 8693</strain>
    </source>
</reference>
<dbReference type="AlphaFoldDB" id="A0A7W3XU63"/>
<sequence>MVFVLVRLIRHLNMQWLVLPKIQGLCMMTNINPFGAARQQLALVAAHNS</sequence>
<gene>
    <name evidence="1" type="ORF">FHR92_004836</name>
</gene>
<comment type="caution">
    <text evidence="1">The sequence shown here is derived from an EMBL/GenBank/DDBJ whole genome shotgun (WGS) entry which is preliminary data.</text>
</comment>
<evidence type="ECO:0000313" key="2">
    <source>
        <dbReference type="Proteomes" id="UP000567067"/>
    </source>
</evidence>
<dbReference type="Proteomes" id="UP000567067">
    <property type="component" value="Unassembled WGS sequence"/>
</dbReference>
<protein>
    <submittedName>
        <fullName evidence="1">Uncharacterized protein</fullName>
    </submittedName>
</protein>
<accession>A0A7W3XU63</accession>
<keyword evidence="2" id="KW-1185">Reference proteome</keyword>
<evidence type="ECO:0000313" key="1">
    <source>
        <dbReference type="EMBL" id="MBA9088338.1"/>
    </source>
</evidence>
<proteinExistence type="predicted"/>
<dbReference type="EMBL" id="JACJIP010000048">
    <property type="protein sequence ID" value="MBA9088338.1"/>
    <property type="molecule type" value="Genomic_DNA"/>
</dbReference>
<name>A0A7W3XU63_9BACL</name>
<organism evidence="1 2">
    <name type="scientific">Fontibacillus solani</name>
    <dbReference type="NCBI Taxonomy" id="1572857"/>
    <lineage>
        <taxon>Bacteria</taxon>
        <taxon>Bacillati</taxon>
        <taxon>Bacillota</taxon>
        <taxon>Bacilli</taxon>
        <taxon>Bacillales</taxon>
        <taxon>Paenibacillaceae</taxon>
        <taxon>Fontibacillus</taxon>
    </lineage>
</organism>